<reference evidence="1" key="1">
    <citation type="journal article" date="2020" name="mSystems">
        <title>Genome- and Community-Level Interaction Insights into Carbon Utilization and Element Cycling Functions of Hydrothermarchaeota in Hydrothermal Sediment.</title>
        <authorList>
            <person name="Zhou Z."/>
            <person name="Liu Y."/>
            <person name="Xu W."/>
            <person name="Pan J."/>
            <person name="Luo Z.H."/>
            <person name="Li M."/>
        </authorList>
    </citation>
    <scope>NUCLEOTIDE SEQUENCE [LARGE SCALE GENOMIC DNA]</scope>
    <source>
        <strain evidence="1">SpSt-1182</strain>
    </source>
</reference>
<organism evidence="1">
    <name type="scientific">candidate division WOR-3 bacterium</name>
    <dbReference type="NCBI Taxonomy" id="2052148"/>
    <lineage>
        <taxon>Bacteria</taxon>
        <taxon>Bacteria division WOR-3</taxon>
    </lineage>
</organism>
<comment type="caution">
    <text evidence="1">The sequence shown here is derived from an EMBL/GenBank/DDBJ whole genome shotgun (WGS) entry which is preliminary data.</text>
</comment>
<dbReference type="Proteomes" id="UP000885672">
    <property type="component" value="Unassembled WGS sequence"/>
</dbReference>
<evidence type="ECO:0000313" key="1">
    <source>
        <dbReference type="EMBL" id="HDQ99809.1"/>
    </source>
</evidence>
<accession>A0A7V0T5Z2</accession>
<sequence>MMNDDGQLKAYATPYEWLEGKRRFIHVLLTLYGDSLTDERQLGRRKRPDIDPEVLVAAVNWYDHEHRQRETLTREAGVKLPMDDYAAAQESQFRY</sequence>
<gene>
    <name evidence="1" type="ORF">ENN51_05955</name>
</gene>
<proteinExistence type="predicted"/>
<name>A0A7V0T5Z2_UNCW3</name>
<dbReference type="AlphaFoldDB" id="A0A7V0T5Z2"/>
<protein>
    <submittedName>
        <fullName evidence="1">Uncharacterized protein</fullName>
    </submittedName>
</protein>
<dbReference type="EMBL" id="DSBX01000222">
    <property type="protein sequence ID" value="HDQ99809.1"/>
    <property type="molecule type" value="Genomic_DNA"/>
</dbReference>